<feature type="domain" description="C-CAP/cofactor C-like" evidence="4">
    <location>
        <begin position="350"/>
        <end position="487"/>
    </location>
</feature>
<sequence length="509" mass="53755">MAQNSEFLTLVARLEAAVARLEGLGARADSTTATVPGIASLAGEGKGAAAGVTAPAPAVAAFDELVQTRVGRLLVVADKIGGQVLQSSQLLQRAFEAEKSIVFAISQCKQPDAAGLQTVVQPLADSLTKAHALTEGRKTPAFNCCKAVAESLSALTWVCYTGKDCGMSLPGAHVEESWQSAEFYNNKVLVEYRGRDPDYVEWAKALKELYLPGLRDYVKQFHTRGPAWNPIGVEFSQWRPGTAEAAKKPSAPPPPPKGPPPPPPPSFAPPQPAMPSSKPSSSAGAPLSMSAVFQDINKGESVTAGLKKVTADMKTKNRADRSGAVPASISAPPTHVTGPSVVAPSPKAGKPKFELELERKWVVEHQVSNRSIVIEDCNSRQSVYIFGCKDSLIQVKGKVNTIAFDNCTKTGLVFTDVVAACEIVNCSSVEVQCQGVAPTIAVDNTNGCQLYLSKESLAASITTAKSSEINVLVPGATDDSDPVEHALPEQFVNVYKEGHFVTSPVSHSG</sequence>
<feature type="region of interest" description="Disordered" evidence="3">
    <location>
        <begin position="313"/>
        <end position="347"/>
    </location>
</feature>
<evidence type="ECO:0000256" key="3">
    <source>
        <dbReference type="SAM" id="MobiDB-lite"/>
    </source>
</evidence>
<dbReference type="InterPro" id="IPR006599">
    <property type="entry name" value="CARP_motif"/>
</dbReference>
<dbReference type="Pfam" id="PF21938">
    <property type="entry name" value="CAP_N"/>
    <property type="match status" value="1"/>
</dbReference>
<feature type="region of interest" description="Disordered" evidence="3">
    <location>
        <begin position="241"/>
        <end position="286"/>
    </location>
</feature>
<evidence type="ECO:0000259" key="4">
    <source>
        <dbReference type="PROSITE" id="PS51329"/>
    </source>
</evidence>
<gene>
    <name evidence="5" type="ORF">CSSPTR1EN2_LOCUS20956</name>
</gene>
<dbReference type="Pfam" id="PF01213">
    <property type="entry name" value="CAP_N-CM"/>
    <property type="match status" value="1"/>
</dbReference>
<organism evidence="5 6">
    <name type="scientific">Sphagnum troendelagicum</name>
    <dbReference type="NCBI Taxonomy" id="128251"/>
    <lineage>
        <taxon>Eukaryota</taxon>
        <taxon>Viridiplantae</taxon>
        <taxon>Streptophyta</taxon>
        <taxon>Embryophyta</taxon>
        <taxon>Bryophyta</taxon>
        <taxon>Sphagnophytina</taxon>
        <taxon>Sphagnopsida</taxon>
        <taxon>Sphagnales</taxon>
        <taxon>Sphagnaceae</taxon>
        <taxon>Sphagnum</taxon>
    </lineage>
</organism>
<dbReference type="Gene3D" id="1.25.40.330">
    <property type="entry name" value="Adenylate cyclase-associated CAP, N-terminal domain"/>
    <property type="match status" value="1"/>
</dbReference>
<keyword evidence="6" id="KW-1185">Reference proteome</keyword>
<dbReference type="Pfam" id="PF08603">
    <property type="entry name" value="CAP_C"/>
    <property type="match status" value="1"/>
</dbReference>
<evidence type="ECO:0000256" key="1">
    <source>
        <dbReference type="ARBA" id="ARBA00007659"/>
    </source>
</evidence>
<accession>A0ABP0UWU6</accession>
<dbReference type="SUPFAM" id="SSF101278">
    <property type="entry name" value="N-terminal domain of adenylylcyclase associated protein, CAP"/>
    <property type="match status" value="1"/>
</dbReference>
<dbReference type="InterPro" id="IPR036222">
    <property type="entry name" value="CAP_N_sf"/>
</dbReference>
<dbReference type="PROSITE" id="PS01088">
    <property type="entry name" value="CAP_1"/>
    <property type="match status" value="1"/>
</dbReference>
<dbReference type="InterPro" id="IPR013912">
    <property type="entry name" value="Adenylate_cyclase-assoc_CAP_C"/>
</dbReference>
<dbReference type="EMBL" id="OZ019899">
    <property type="protein sequence ID" value="CAK9231835.1"/>
    <property type="molecule type" value="Genomic_DNA"/>
</dbReference>
<feature type="compositionally biased region" description="Pro residues" evidence="3">
    <location>
        <begin position="250"/>
        <end position="273"/>
    </location>
</feature>
<evidence type="ECO:0000313" key="5">
    <source>
        <dbReference type="EMBL" id="CAK9231835.1"/>
    </source>
</evidence>
<dbReference type="PANTHER" id="PTHR10652">
    <property type="entry name" value="ADENYLYL CYCLASE-ASSOCIATED PROTEIN"/>
    <property type="match status" value="1"/>
</dbReference>
<dbReference type="SUPFAM" id="SSF69340">
    <property type="entry name" value="C-terminal domain of adenylylcyclase associated protein"/>
    <property type="match status" value="1"/>
</dbReference>
<evidence type="ECO:0000313" key="6">
    <source>
        <dbReference type="Proteomes" id="UP001497512"/>
    </source>
</evidence>
<evidence type="ECO:0000256" key="2">
    <source>
        <dbReference type="RuleBase" id="RU000647"/>
    </source>
</evidence>
<dbReference type="Proteomes" id="UP001497512">
    <property type="component" value="Chromosome 7"/>
</dbReference>
<dbReference type="InterPro" id="IPR013992">
    <property type="entry name" value="Adenylate_cyclase-assoc_CAP_N"/>
</dbReference>
<dbReference type="InterPro" id="IPR053950">
    <property type="entry name" value="CAP_N"/>
</dbReference>
<dbReference type="InterPro" id="IPR001837">
    <property type="entry name" value="Adenylate_cyclase-assoc_CAP"/>
</dbReference>
<comment type="similarity">
    <text evidence="1 2">Belongs to the CAP family.</text>
</comment>
<protein>
    <recommendedName>
        <fullName evidence="2">Adenylyl cyclase-associated protein</fullName>
    </recommendedName>
</protein>
<dbReference type="InterPro" id="IPR016098">
    <property type="entry name" value="CAP/MinC_C"/>
</dbReference>
<dbReference type="InterPro" id="IPR017901">
    <property type="entry name" value="C-CAP_CF_C-like"/>
</dbReference>
<dbReference type="PANTHER" id="PTHR10652:SF0">
    <property type="entry name" value="ADENYLYL CYCLASE-ASSOCIATED PROTEIN"/>
    <property type="match status" value="1"/>
</dbReference>
<feature type="compositionally biased region" description="Low complexity" evidence="3">
    <location>
        <begin position="274"/>
        <end position="286"/>
    </location>
</feature>
<dbReference type="PROSITE" id="PS51329">
    <property type="entry name" value="C_CAP_COFACTOR_C"/>
    <property type="match status" value="1"/>
</dbReference>
<dbReference type="SMART" id="SM00673">
    <property type="entry name" value="CARP"/>
    <property type="match status" value="2"/>
</dbReference>
<dbReference type="InterPro" id="IPR018106">
    <property type="entry name" value="CAP_CS_N"/>
</dbReference>
<reference evidence="5" key="1">
    <citation type="submission" date="2024-02" db="EMBL/GenBank/DDBJ databases">
        <authorList>
            <consortium name="ELIXIR-Norway"/>
            <consortium name="Elixir Norway"/>
        </authorList>
    </citation>
    <scope>NUCLEOTIDE SEQUENCE</scope>
</reference>
<dbReference type="InterPro" id="IPR036223">
    <property type="entry name" value="CAP_C_sf"/>
</dbReference>
<dbReference type="Gene3D" id="2.160.20.70">
    <property type="match status" value="1"/>
</dbReference>
<name>A0ABP0UWU6_9BRYO</name>
<proteinExistence type="inferred from homology"/>